<keyword evidence="11" id="KW-1185">Reference proteome</keyword>
<evidence type="ECO:0000256" key="4">
    <source>
        <dbReference type="ARBA" id="ARBA00022475"/>
    </source>
</evidence>
<dbReference type="GO" id="GO:0015078">
    <property type="term" value="F:proton transmembrane transporter activity"/>
    <property type="evidence" value="ECO:0007669"/>
    <property type="project" value="TreeGrafter"/>
</dbReference>
<dbReference type="Proteomes" id="UP000031014">
    <property type="component" value="Unassembled WGS sequence"/>
</dbReference>
<dbReference type="InterPro" id="IPR014250">
    <property type="entry name" value="QoxD"/>
</dbReference>
<dbReference type="AlphaFoldDB" id="A0A0A8X654"/>
<feature type="transmembrane region" description="Helical" evidence="9">
    <location>
        <begin position="12"/>
        <end position="31"/>
    </location>
</feature>
<dbReference type="PANTHER" id="PTHR36835">
    <property type="entry name" value="CYTOCHROME BO(3) UBIQUINOL OXIDASE SUBUNIT 4"/>
    <property type="match status" value="1"/>
</dbReference>
<dbReference type="GO" id="GO:0005886">
    <property type="term" value="C:plasma membrane"/>
    <property type="evidence" value="ECO:0007669"/>
    <property type="project" value="UniProtKB-SubCell"/>
</dbReference>
<dbReference type="GO" id="GO:0009319">
    <property type="term" value="C:cytochrome o ubiquinol oxidase complex"/>
    <property type="evidence" value="ECO:0007669"/>
    <property type="project" value="TreeGrafter"/>
</dbReference>
<dbReference type="GO" id="GO:0019646">
    <property type="term" value="P:aerobic electron transport chain"/>
    <property type="evidence" value="ECO:0007669"/>
    <property type="project" value="TreeGrafter"/>
</dbReference>
<comment type="subcellular location">
    <subcellularLocation>
        <location evidence="2 9">Cell membrane</location>
        <topology evidence="2 9">Multi-pass membrane protein</topology>
    </subcellularLocation>
</comment>
<dbReference type="STRING" id="1321606.SAMD00020551_2673"/>
<organism evidence="10 11">
    <name type="scientific">Mesobacillus selenatarsenatis (strain DSM 18680 / JCM 14380 / FERM P-15431 / SF-1)</name>
    <dbReference type="NCBI Taxonomy" id="1321606"/>
    <lineage>
        <taxon>Bacteria</taxon>
        <taxon>Bacillati</taxon>
        <taxon>Bacillota</taxon>
        <taxon>Bacilli</taxon>
        <taxon>Bacillales</taxon>
        <taxon>Bacillaceae</taxon>
        <taxon>Mesobacillus</taxon>
    </lineage>
</organism>
<protein>
    <recommendedName>
        <fullName evidence="9">Quinol oxidase subunit 4</fullName>
        <ecNumber evidence="9">1.10.3.-</ecNumber>
    </recommendedName>
</protein>
<evidence type="ECO:0000256" key="3">
    <source>
        <dbReference type="ARBA" id="ARBA00008079"/>
    </source>
</evidence>
<feature type="transmembrane region" description="Helical" evidence="9">
    <location>
        <begin position="40"/>
        <end position="60"/>
    </location>
</feature>
<evidence type="ECO:0000256" key="2">
    <source>
        <dbReference type="ARBA" id="ARBA00004651"/>
    </source>
</evidence>
<keyword evidence="5 9" id="KW-0812">Transmembrane</keyword>
<dbReference type="InterPro" id="IPR050968">
    <property type="entry name" value="Cytochrome_c_oxidase_bac_sub4"/>
</dbReference>
<evidence type="ECO:0000256" key="8">
    <source>
        <dbReference type="ARBA" id="ARBA00023136"/>
    </source>
</evidence>
<feature type="transmembrane region" description="Helical" evidence="9">
    <location>
        <begin position="75"/>
        <end position="94"/>
    </location>
</feature>
<dbReference type="InterPro" id="IPR005171">
    <property type="entry name" value="Cyt_c_oxidase_su4_prok"/>
</dbReference>
<dbReference type="GO" id="GO:0009486">
    <property type="term" value="F:cytochrome bo3 ubiquinol oxidase activity"/>
    <property type="evidence" value="ECO:0007669"/>
    <property type="project" value="TreeGrafter"/>
</dbReference>
<evidence type="ECO:0000256" key="9">
    <source>
        <dbReference type="RuleBase" id="RU367153"/>
    </source>
</evidence>
<dbReference type="OrthoDB" id="2361460at2"/>
<dbReference type="GO" id="GO:0042773">
    <property type="term" value="P:ATP synthesis coupled electron transport"/>
    <property type="evidence" value="ECO:0007669"/>
    <property type="project" value="UniProtKB-UniRule"/>
</dbReference>
<comment type="catalytic activity">
    <reaction evidence="1 9">
        <text>2 a quinol + O2 = 2 a quinone + 2 H2O</text>
        <dbReference type="Rhea" id="RHEA:55376"/>
        <dbReference type="ChEBI" id="CHEBI:15377"/>
        <dbReference type="ChEBI" id="CHEBI:15379"/>
        <dbReference type="ChEBI" id="CHEBI:24646"/>
        <dbReference type="ChEBI" id="CHEBI:132124"/>
    </reaction>
</comment>
<comment type="caution">
    <text evidence="10">The sequence shown here is derived from an EMBL/GenBank/DDBJ whole genome shotgun (WGS) entry which is preliminary data.</text>
</comment>
<comment type="function">
    <text evidence="9">Catalyzes quinol oxidation with the concomitant reduction of oxygen to water.</text>
</comment>
<keyword evidence="7 9" id="KW-0560">Oxidoreductase</keyword>
<dbReference type="GO" id="GO:0016682">
    <property type="term" value="F:oxidoreductase activity, acting on diphenols and related substances as donors, oxygen as acceptor"/>
    <property type="evidence" value="ECO:0007669"/>
    <property type="project" value="UniProtKB-UniRule"/>
</dbReference>
<name>A0A0A8X654_MESS1</name>
<dbReference type="NCBIfam" id="TIGR02901">
    <property type="entry name" value="QoxD"/>
    <property type="match status" value="1"/>
</dbReference>
<proteinExistence type="inferred from homology"/>
<dbReference type="GO" id="GO:0015990">
    <property type="term" value="P:electron transport coupled proton transport"/>
    <property type="evidence" value="ECO:0007669"/>
    <property type="project" value="TreeGrafter"/>
</dbReference>
<dbReference type="EC" id="1.10.3.-" evidence="9"/>
<dbReference type="RefSeq" id="WP_041966261.1">
    <property type="nucleotide sequence ID" value="NZ_BASE01000058.1"/>
</dbReference>
<keyword evidence="6 9" id="KW-1133">Transmembrane helix</keyword>
<dbReference type="Pfam" id="PF03626">
    <property type="entry name" value="COX4_pro"/>
    <property type="match status" value="1"/>
</dbReference>
<keyword evidence="8 9" id="KW-0472">Membrane</keyword>
<accession>A0A0A8X654</accession>
<sequence>MDKHSNSFPISHVIGFFMSLVLTFGAAWIALQSSLSMKAVMWIIGTLAVVQAGIQLYMFMHINEGDDKVTNNINIIYSAFIAVVIVAGSIWVMTSGHSH</sequence>
<evidence type="ECO:0000313" key="11">
    <source>
        <dbReference type="Proteomes" id="UP000031014"/>
    </source>
</evidence>
<evidence type="ECO:0000256" key="5">
    <source>
        <dbReference type="ARBA" id="ARBA00022692"/>
    </source>
</evidence>
<evidence type="ECO:0000256" key="7">
    <source>
        <dbReference type="ARBA" id="ARBA00023002"/>
    </source>
</evidence>
<keyword evidence="4 9" id="KW-1003">Cell membrane</keyword>
<evidence type="ECO:0000313" key="10">
    <source>
        <dbReference type="EMBL" id="GAM14522.1"/>
    </source>
</evidence>
<dbReference type="PANTHER" id="PTHR36835:SF1">
    <property type="entry name" value="CYTOCHROME BO(3) UBIQUINOL OXIDASE SUBUNIT 4"/>
    <property type="match status" value="1"/>
</dbReference>
<evidence type="ECO:0000256" key="1">
    <source>
        <dbReference type="ARBA" id="ARBA00000725"/>
    </source>
</evidence>
<evidence type="ECO:0000256" key="6">
    <source>
        <dbReference type="ARBA" id="ARBA00022989"/>
    </source>
</evidence>
<dbReference type="EMBL" id="BASE01000058">
    <property type="protein sequence ID" value="GAM14522.1"/>
    <property type="molecule type" value="Genomic_DNA"/>
</dbReference>
<comment type="similarity">
    <text evidence="3 9">Belongs to the cytochrome c oxidase bacterial subunit 4 family.</text>
</comment>
<gene>
    <name evidence="10" type="ORF">SAMD00020551_2673</name>
</gene>
<reference evidence="10 11" key="1">
    <citation type="submission" date="2013-06" db="EMBL/GenBank/DDBJ databases">
        <title>Whole genome shotgun sequence of Bacillus selenatarsenatis SF-1.</title>
        <authorList>
            <person name="Kuroda M."/>
            <person name="Sei K."/>
            <person name="Yamashita M."/>
            <person name="Ike M."/>
        </authorList>
    </citation>
    <scope>NUCLEOTIDE SEQUENCE [LARGE SCALE GENOMIC DNA]</scope>
    <source>
        <strain evidence="10 11">SF-1</strain>
    </source>
</reference>